<sequence>MKRNLSLIAASALVAISFNSFAGGNHGGGHDAGGAKGHGSAESAIGQPGQAGKVTRTINVEMADTMRFTPANIAAKQGETIRFVIKNSGQVKHEFSLGTEAELKEHYETMKKFPEMEHDEPSKISLAPGKQGEIIWHFTKAGDINFACLYPGHYDAGMKGQVKVAKK</sequence>
<dbReference type="GO" id="GO:0042597">
    <property type="term" value="C:periplasmic space"/>
    <property type="evidence" value="ECO:0007669"/>
    <property type="project" value="UniProtKB-SubCell"/>
</dbReference>
<feature type="region of interest" description="Disordered" evidence="5">
    <location>
        <begin position="29"/>
        <end position="52"/>
    </location>
</feature>
<keyword evidence="6" id="KW-0732">Signal</keyword>
<dbReference type="RefSeq" id="WP_184856161.1">
    <property type="nucleotide sequence ID" value="NZ_JACHLK010000002.1"/>
</dbReference>
<dbReference type="Proteomes" id="UP000575083">
    <property type="component" value="Unassembled WGS sequence"/>
</dbReference>
<evidence type="ECO:0000256" key="4">
    <source>
        <dbReference type="ARBA" id="ARBA00023008"/>
    </source>
</evidence>
<evidence type="ECO:0000313" key="8">
    <source>
        <dbReference type="EMBL" id="MBB6558733.1"/>
    </source>
</evidence>
<reference evidence="8 9" key="1">
    <citation type="submission" date="2020-08" db="EMBL/GenBank/DDBJ databases">
        <title>Functional genomics of gut bacteria from endangered species of beetles.</title>
        <authorList>
            <person name="Carlos-Shanley C."/>
        </authorList>
    </citation>
    <scope>NUCLEOTIDE SEQUENCE [LARGE SCALE GENOMIC DNA]</scope>
    <source>
        <strain evidence="8 9">S00198</strain>
    </source>
</reference>
<keyword evidence="9" id="KW-1185">Reference proteome</keyword>
<dbReference type="AlphaFoldDB" id="A0A7X0U894"/>
<dbReference type="GO" id="GO:0005507">
    <property type="term" value="F:copper ion binding"/>
    <property type="evidence" value="ECO:0007669"/>
    <property type="project" value="InterPro"/>
</dbReference>
<name>A0A7X0U894_9BURK</name>
<feature type="domain" description="Blue (type 1) copper" evidence="7">
    <location>
        <begin position="58"/>
        <end position="164"/>
    </location>
</feature>
<keyword evidence="3" id="KW-0574">Periplasm</keyword>
<organism evidence="8 9">
    <name type="scientific">Acidovorax soli</name>
    <dbReference type="NCBI Taxonomy" id="592050"/>
    <lineage>
        <taxon>Bacteria</taxon>
        <taxon>Pseudomonadati</taxon>
        <taxon>Pseudomonadota</taxon>
        <taxon>Betaproteobacteria</taxon>
        <taxon>Burkholderiales</taxon>
        <taxon>Comamonadaceae</taxon>
        <taxon>Acidovorax</taxon>
    </lineage>
</organism>
<dbReference type="EMBL" id="JACHLK010000002">
    <property type="protein sequence ID" value="MBB6558733.1"/>
    <property type="molecule type" value="Genomic_DNA"/>
</dbReference>
<dbReference type="Gene3D" id="2.60.40.420">
    <property type="entry name" value="Cupredoxins - blue copper proteins"/>
    <property type="match status" value="1"/>
</dbReference>
<dbReference type="InterPro" id="IPR050845">
    <property type="entry name" value="Cu-binding_ET"/>
</dbReference>
<gene>
    <name evidence="8" type="ORF">HNP48_001397</name>
</gene>
<dbReference type="CDD" id="cd04211">
    <property type="entry name" value="Cupredoxin_like_2"/>
    <property type="match status" value="1"/>
</dbReference>
<keyword evidence="2" id="KW-0479">Metal-binding</keyword>
<dbReference type="Pfam" id="PF00127">
    <property type="entry name" value="Copper-bind"/>
    <property type="match status" value="1"/>
</dbReference>
<evidence type="ECO:0000256" key="5">
    <source>
        <dbReference type="SAM" id="MobiDB-lite"/>
    </source>
</evidence>
<evidence type="ECO:0000256" key="2">
    <source>
        <dbReference type="ARBA" id="ARBA00022723"/>
    </source>
</evidence>
<evidence type="ECO:0000256" key="1">
    <source>
        <dbReference type="ARBA" id="ARBA00004418"/>
    </source>
</evidence>
<dbReference type="GO" id="GO:0009055">
    <property type="term" value="F:electron transfer activity"/>
    <property type="evidence" value="ECO:0007669"/>
    <property type="project" value="InterPro"/>
</dbReference>
<dbReference type="SUPFAM" id="SSF49503">
    <property type="entry name" value="Cupredoxins"/>
    <property type="match status" value="1"/>
</dbReference>
<accession>A0A7X0U894</accession>
<dbReference type="PANTHER" id="PTHR38439:SF3">
    <property type="entry name" value="COPPER-RESISTANT CUPROPROTEIN COPI"/>
    <property type="match status" value="1"/>
</dbReference>
<dbReference type="InterPro" id="IPR008972">
    <property type="entry name" value="Cupredoxin"/>
</dbReference>
<evidence type="ECO:0000313" key="9">
    <source>
        <dbReference type="Proteomes" id="UP000575083"/>
    </source>
</evidence>
<dbReference type="PANTHER" id="PTHR38439">
    <property type="entry name" value="AURACYANIN-B"/>
    <property type="match status" value="1"/>
</dbReference>
<feature type="signal peptide" evidence="6">
    <location>
        <begin position="1"/>
        <end position="22"/>
    </location>
</feature>
<feature type="chain" id="PRO_5031318464" evidence="6">
    <location>
        <begin position="23"/>
        <end position="167"/>
    </location>
</feature>
<keyword evidence="4" id="KW-0186">Copper</keyword>
<evidence type="ECO:0000256" key="6">
    <source>
        <dbReference type="SAM" id="SignalP"/>
    </source>
</evidence>
<comment type="caution">
    <text evidence="8">The sequence shown here is derived from an EMBL/GenBank/DDBJ whole genome shotgun (WGS) entry which is preliminary data.</text>
</comment>
<evidence type="ECO:0000259" key="7">
    <source>
        <dbReference type="Pfam" id="PF00127"/>
    </source>
</evidence>
<protein>
    <submittedName>
        <fullName evidence="8">Putative cupredoxin-like copper-binding protein</fullName>
    </submittedName>
</protein>
<dbReference type="InterPro" id="IPR000923">
    <property type="entry name" value="BlueCu_1"/>
</dbReference>
<comment type="subcellular location">
    <subcellularLocation>
        <location evidence="1">Periplasm</location>
    </subcellularLocation>
</comment>
<evidence type="ECO:0000256" key="3">
    <source>
        <dbReference type="ARBA" id="ARBA00022764"/>
    </source>
</evidence>
<proteinExistence type="predicted"/>